<dbReference type="EMBL" id="NVLX01000031">
    <property type="protein sequence ID" value="PDZ14105.1"/>
    <property type="molecule type" value="Genomic_DNA"/>
</dbReference>
<reference evidence="1 2" key="1">
    <citation type="submission" date="2017-09" db="EMBL/GenBank/DDBJ databases">
        <title>Large-scale bioinformatics analysis of Bacillus genomes uncovers conserved roles of natural products in bacterial physiology.</title>
        <authorList>
            <consortium name="Agbiome Team Llc"/>
            <person name="Bleich R.M."/>
            <person name="Grubbs K.J."/>
            <person name="Santa Maria K.C."/>
            <person name="Allen S.E."/>
            <person name="Farag S."/>
            <person name="Shank E.A."/>
            <person name="Bowers A."/>
        </authorList>
    </citation>
    <scope>NUCLEOTIDE SEQUENCE [LARGE SCALE GENOMIC DNA]</scope>
    <source>
        <strain evidence="1 2">AFS095574</strain>
    </source>
</reference>
<gene>
    <name evidence="1" type="ORF">CON16_26410</name>
</gene>
<evidence type="ECO:0000313" key="1">
    <source>
        <dbReference type="EMBL" id="PDZ14105.1"/>
    </source>
</evidence>
<comment type="caution">
    <text evidence="1">The sequence shown here is derived from an EMBL/GenBank/DDBJ whole genome shotgun (WGS) entry which is preliminary data.</text>
</comment>
<protein>
    <submittedName>
        <fullName evidence="1">Uncharacterized protein</fullName>
    </submittedName>
</protein>
<proteinExistence type="predicted"/>
<dbReference type="RefSeq" id="WP_097841911.1">
    <property type="nucleotide sequence ID" value="NZ_NVLX01000031.1"/>
</dbReference>
<dbReference type="Proteomes" id="UP000220192">
    <property type="component" value="Unassembled WGS sequence"/>
</dbReference>
<dbReference type="AlphaFoldDB" id="A0A2A7D2A1"/>
<sequence>MIQVPGFLKFVLTKERRYVYLAVAKKKNKRVNTHIVYSFGPLAKALEAMYVTRDDFENLFPLEFKEKGYDWEGVKD</sequence>
<organism evidence="1 2">
    <name type="scientific">Bacillus anthracis</name>
    <name type="common">anthrax bacterium</name>
    <dbReference type="NCBI Taxonomy" id="1392"/>
    <lineage>
        <taxon>Bacteria</taxon>
        <taxon>Bacillati</taxon>
        <taxon>Bacillota</taxon>
        <taxon>Bacilli</taxon>
        <taxon>Bacillales</taxon>
        <taxon>Bacillaceae</taxon>
        <taxon>Bacillus</taxon>
        <taxon>Bacillus cereus group</taxon>
    </lineage>
</organism>
<accession>A0A2A7D2A1</accession>
<evidence type="ECO:0000313" key="2">
    <source>
        <dbReference type="Proteomes" id="UP000220192"/>
    </source>
</evidence>
<name>A0A2A7D2A1_BACAN</name>